<dbReference type="SUPFAM" id="SSF75005">
    <property type="entry name" value="Arabinanase/levansucrase/invertase"/>
    <property type="match status" value="1"/>
</dbReference>
<evidence type="ECO:0000256" key="1">
    <source>
        <dbReference type="ARBA" id="ARBA00022801"/>
    </source>
</evidence>
<reference evidence="5" key="2">
    <citation type="submission" date="2019-10" db="EMBL/GenBank/DDBJ databases">
        <authorList>
            <consortium name="NCBI Genome Project"/>
        </authorList>
    </citation>
    <scope>NUCLEOTIDE SEQUENCE</scope>
    <source>
        <strain evidence="5">NI907</strain>
    </source>
</reference>
<organism evidence="4 5">
    <name type="scientific">Pyricularia grisea</name>
    <name type="common">Crabgrass-specific blast fungus</name>
    <name type="synonym">Magnaporthe grisea</name>
    <dbReference type="NCBI Taxonomy" id="148305"/>
    <lineage>
        <taxon>Eukaryota</taxon>
        <taxon>Fungi</taxon>
        <taxon>Dikarya</taxon>
        <taxon>Ascomycota</taxon>
        <taxon>Pezizomycotina</taxon>
        <taxon>Sordariomycetes</taxon>
        <taxon>Sordariomycetidae</taxon>
        <taxon>Magnaporthales</taxon>
        <taxon>Pyriculariaceae</taxon>
        <taxon>Pyricularia</taxon>
    </lineage>
</organism>
<name>A0A6P8BEY0_PYRGI</name>
<keyword evidence="2" id="KW-0326">Glycosidase</keyword>
<dbReference type="GeneID" id="41960066"/>
<dbReference type="SUPFAM" id="SSF49899">
    <property type="entry name" value="Concanavalin A-like lectins/glucanases"/>
    <property type="match status" value="1"/>
</dbReference>
<reference evidence="5" key="1">
    <citation type="journal article" date="2019" name="Mol. Biol. Evol.">
        <title>Blast fungal genomes show frequent chromosomal changes, gene gains and losses, and effector gene turnover.</title>
        <authorList>
            <person name="Gomez Luciano L.B."/>
            <person name="Jason Tsai I."/>
            <person name="Chuma I."/>
            <person name="Tosa Y."/>
            <person name="Chen Y.H."/>
            <person name="Li J.Y."/>
            <person name="Li M.Y."/>
            <person name="Jade Lu M.Y."/>
            <person name="Nakayashiki H."/>
            <person name="Li W.H."/>
        </authorList>
    </citation>
    <scope>NUCLEOTIDE SEQUENCE</scope>
    <source>
        <strain evidence="5">NI907</strain>
    </source>
</reference>
<keyword evidence="4" id="KW-1185">Reference proteome</keyword>
<sequence length="497" mass="54696">MEVQSIFSSTDHGETWKDLGHIIEGPPQGWSVTGFRDPYVFPSPELDAIRGVGPHYYLTLGSGLKGQTRATSPNNKRPGFLGARMPLYAAPASDLKRWSFIGPVWESAPNASLGHPDVTGSYGYNFETSGIFTLPINRNGGSSRANSAWFALMGTEGGNTALHQHEHWAVWSRGTMSATGGRGGGAKFTPTSSGAADWGISYAHTSFVDGRRGNGNRRVMWGWANEDIDDRKNHPIGSWQYHVLKAFGYGGCMNLPLELFVKSTPGLRRSSTYSDGNEWIPDSKSAYTAQTMGIRPLPDVMRLLTNGAIQKTFNVGVLQAYSAPIKVIQNAGDSWVMKVTLKPIQGTAGIIIAQSPDNAEYTRIIYDAHAKQIVVQREHSTLLKGVFNTHTLTGHFEPYTSATGVTEDINFTIVFDKSLVEIFVNDRFALTTRVYTVRPDSTGISFFAGRANPATWTQATIWKGLNKAWPKRPEDSSSRLVWDSPKVTNGYTYWEGW</sequence>
<proteinExistence type="predicted"/>
<evidence type="ECO:0000259" key="3">
    <source>
        <dbReference type="Pfam" id="PF08244"/>
    </source>
</evidence>
<accession>A0A6P8BEY0</accession>
<dbReference type="PANTHER" id="PTHR42800">
    <property type="entry name" value="EXOINULINASE INUD (AFU_ORTHOLOGUE AFUA_5G00480)"/>
    <property type="match status" value="1"/>
</dbReference>
<dbReference type="InterPro" id="IPR013320">
    <property type="entry name" value="ConA-like_dom_sf"/>
</dbReference>
<protein>
    <recommendedName>
        <fullName evidence="3">Glycosyl hydrolase family 32 C-terminal domain-containing protein</fullName>
    </recommendedName>
</protein>
<keyword evidence="1" id="KW-0378">Hydrolase</keyword>
<dbReference type="InterPro" id="IPR013189">
    <property type="entry name" value="Glyco_hydro_32_C"/>
</dbReference>
<dbReference type="GO" id="GO:0004575">
    <property type="term" value="F:sucrose alpha-glucosidase activity"/>
    <property type="evidence" value="ECO:0007669"/>
    <property type="project" value="TreeGrafter"/>
</dbReference>
<dbReference type="RefSeq" id="XP_030985702.1">
    <property type="nucleotide sequence ID" value="XM_031125157.1"/>
</dbReference>
<evidence type="ECO:0000313" key="5">
    <source>
        <dbReference type="RefSeq" id="XP_030985702.1"/>
    </source>
</evidence>
<reference evidence="5" key="3">
    <citation type="submission" date="2025-08" db="UniProtKB">
        <authorList>
            <consortium name="RefSeq"/>
        </authorList>
    </citation>
    <scope>IDENTIFICATION</scope>
    <source>
        <strain evidence="5">NI907</strain>
    </source>
</reference>
<dbReference type="AlphaFoldDB" id="A0A6P8BEY0"/>
<dbReference type="PANTHER" id="PTHR42800:SF3">
    <property type="entry name" value="GLYCOSYL HYDROLASE FAMILY 32 N-TERMINAL DOMAIN-CONTAINING PROTEIN"/>
    <property type="match status" value="1"/>
</dbReference>
<feature type="domain" description="Glycosyl hydrolase family 32 C-terminal" evidence="3">
    <location>
        <begin position="302"/>
        <end position="462"/>
    </location>
</feature>
<evidence type="ECO:0000313" key="4">
    <source>
        <dbReference type="Proteomes" id="UP000515153"/>
    </source>
</evidence>
<dbReference type="KEGG" id="pgri:PgNI_05118"/>
<dbReference type="InterPro" id="IPR001362">
    <property type="entry name" value="Glyco_hydro_32"/>
</dbReference>
<dbReference type="Proteomes" id="UP000515153">
    <property type="component" value="Unplaced"/>
</dbReference>
<dbReference type="Pfam" id="PF08244">
    <property type="entry name" value="Glyco_hydro_32C"/>
    <property type="match status" value="1"/>
</dbReference>
<dbReference type="Gene3D" id="2.115.10.20">
    <property type="entry name" value="Glycosyl hydrolase domain, family 43"/>
    <property type="match status" value="1"/>
</dbReference>
<evidence type="ECO:0000256" key="2">
    <source>
        <dbReference type="ARBA" id="ARBA00023295"/>
    </source>
</evidence>
<dbReference type="Gene3D" id="2.60.120.560">
    <property type="entry name" value="Exo-inulinase, domain 1"/>
    <property type="match status" value="1"/>
</dbReference>
<gene>
    <name evidence="5" type="ORF">PgNI_05118</name>
</gene>
<dbReference type="SMART" id="SM00640">
    <property type="entry name" value="Glyco_32"/>
    <property type="match status" value="1"/>
</dbReference>
<dbReference type="InterPro" id="IPR023296">
    <property type="entry name" value="Glyco_hydro_beta-prop_sf"/>
</dbReference>
<dbReference type="GO" id="GO:0005987">
    <property type="term" value="P:sucrose catabolic process"/>
    <property type="evidence" value="ECO:0007669"/>
    <property type="project" value="TreeGrafter"/>
</dbReference>
<dbReference type="GO" id="GO:0005737">
    <property type="term" value="C:cytoplasm"/>
    <property type="evidence" value="ECO:0007669"/>
    <property type="project" value="TreeGrafter"/>
</dbReference>